<feature type="region of interest" description="Disordered" evidence="1">
    <location>
        <begin position="1"/>
        <end position="24"/>
    </location>
</feature>
<sequence>MAEVEVRSAQREIDEEKPPTCSAAPQTEDLRTLQEPSNSNVGQALNHSHINLANFSSTAIQSRHRFPREFGIYHTNNFFNLDLAISNHADDPQILFYVSIQSGSSGKPNIILHSGAQASSAPLATAELTFVSRTVTFKIYDIPNSIFEAQGTMKFITNMKFVVQVPGRRHGEEFMWKGQELVNRRTGEVVASWTKPPFSLRKMGKMRFLAKDRSRLGERFELMAVISLLSIERKIRERYIGVD</sequence>
<name>A0A2S4PM39_9PEZI</name>
<accession>A0A2S4PM39</accession>
<keyword evidence="3" id="KW-1185">Reference proteome</keyword>
<dbReference type="EMBL" id="PEDP01001874">
    <property type="protein sequence ID" value="POS83125.1"/>
    <property type="molecule type" value="Genomic_DNA"/>
</dbReference>
<gene>
    <name evidence="2" type="ORF">EPUL_005581</name>
</gene>
<proteinExistence type="predicted"/>
<evidence type="ECO:0000313" key="3">
    <source>
        <dbReference type="Proteomes" id="UP000237438"/>
    </source>
</evidence>
<evidence type="ECO:0000256" key="1">
    <source>
        <dbReference type="SAM" id="MobiDB-lite"/>
    </source>
</evidence>
<dbReference type="Proteomes" id="UP000237438">
    <property type="component" value="Unassembled WGS sequence"/>
</dbReference>
<dbReference type="AlphaFoldDB" id="A0A2S4PM39"/>
<evidence type="ECO:0000313" key="2">
    <source>
        <dbReference type="EMBL" id="POS83125.1"/>
    </source>
</evidence>
<organism evidence="2 3">
    <name type="scientific">Erysiphe pulchra</name>
    <dbReference type="NCBI Taxonomy" id="225359"/>
    <lineage>
        <taxon>Eukaryota</taxon>
        <taxon>Fungi</taxon>
        <taxon>Dikarya</taxon>
        <taxon>Ascomycota</taxon>
        <taxon>Pezizomycotina</taxon>
        <taxon>Leotiomycetes</taxon>
        <taxon>Erysiphales</taxon>
        <taxon>Erysiphaceae</taxon>
        <taxon>Erysiphe</taxon>
    </lineage>
</organism>
<protein>
    <submittedName>
        <fullName evidence="2">Uncharacterized protein</fullName>
    </submittedName>
</protein>
<comment type="caution">
    <text evidence="2">The sequence shown here is derived from an EMBL/GenBank/DDBJ whole genome shotgun (WGS) entry which is preliminary data.</text>
</comment>
<reference evidence="2 3" key="1">
    <citation type="submission" date="2017-10" db="EMBL/GenBank/DDBJ databases">
        <title>Development of genomic resources for the powdery mildew, Erysiphe pulchra.</title>
        <authorList>
            <person name="Wadl P.A."/>
            <person name="Mack B.M."/>
            <person name="Moore G."/>
            <person name="Beltz S.B."/>
        </authorList>
    </citation>
    <scope>NUCLEOTIDE SEQUENCE [LARGE SCALE GENOMIC DNA]</scope>
    <source>
        <strain evidence="2">Cflorida</strain>
    </source>
</reference>
<feature type="compositionally biased region" description="Basic and acidic residues" evidence="1">
    <location>
        <begin position="1"/>
        <end position="18"/>
    </location>
</feature>
<dbReference type="OrthoDB" id="3431997at2759"/>